<dbReference type="InterPro" id="IPR017106">
    <property type="entry name" value="Coatomer_gsu"/>
</dbReference>
<dbReference type="InterPro" id="IPR009028">
    <property type="entry name" value="Coatomer/calthrin_app_sub_C"/>
</dbReference>
<dbReference type="Pfam" id="PF16381">
    <property type="entry name" value="Coatomer_g_Cpla"/>
    <property type="match status" value="1"/>
</dbReference>
<dbReference type="Gene3D" id="3.30.310.10">
    <property type="entry name" value="TATA-Binding Protein"/>
    <property type="match status" value="1"/>
</dbReference>
<dbReference type="GO" id="GO:0006891">
    <property type="term" value="P:intra-Golgi vesicle-mediated transport"/>
    <property type="evidence" value="ECO:0007669"/>
    <property type="project" value="TreeGrafter"/>
</dbReference>
<dbReference type="FunFam" id="3.30.310.10:FF:000011">
    <property type="entry name" value="Coatomer subunit gamma"/>
    <property type="match status" value="1"/>
</dbReference>
<dbReference type="SUPFAM" id="SSF55711">
    <property type="entry name" value="Subdomain of clathrin and coatomer appendage domain"/>
    <property type="match status" value="1"/>
</dbReference>
<dbReference type="GO" id="GO:0006886">
    <property type="term" value="P:intracellular protein transport"/>
    <property type="evidence" value="ECO:0007669"/>
    <property type="project" value="InterPro"/>
</dbReference>
<dbReference type="InterPro" id="IPR012295">
    <property type="entry name" value="TBP_dom_sf"/>
</dbReference>
<reference evidence="2" key="1">
    <citation type="submission" date="2023-12" db="EMBL/GenBank/DDBJ databases">
        <title>Genome assembly of Anisodus tanguticus.</title>
        <authorList>
            <person name="Wang Y.-J."/>
        </authorList>
    </citation>
    <scope>NUCLEOTIDE SEQUENCE</scope>
    <source>
        <strain evidence="2">KB-2021</strain>
        <tissue evidence="2">Leaf</tissue>
    </source>
</reference>
<proteinExistence type="predicted"/>
<dbReference type="GO" id="GO:0009306">
    <property type="term" value="P:protein secretion"/>
    <property type="evidence" value="ECO:0007669"/>
    <property type="project" value="TreeGrafter"/>
</dbReference>
<keyword evidence="3" id="KW-1185">Reference proteome</keyword>
<name>A0AAE1UMW5_9SOLA</name>
<dbReference type="EMBL" id="JAVYJV010000110">
    <property type="protein sequence ID" value="KAK4336637.1"/>
    <property type="molecule type" value="Genomic_DNA"/>
</dbReference>
<dbReference type="AlphaFoldDB" id="A0AAE1UMW5"/>
<dbReference type="GO" id="GO:0005783">
    <property type="term" value="C:endoplasmic reticulum"/>
    <property type="evidence" value="ECO:0007669"/>
    <property type="project" value="TreeGrafter"/>
</dbReference>
<sequence>MKQAIVDKNAAVSSAALVSAYHVAKYIPEGVKRWINEVQAALNSGVSKVEFHALGLELDDQEGYDDEYPLEDFEVSLADYMQRITKNNFTATWEQLGEDTEVQETYSLSAYTSIEEAMKNVICFMGMQPCDRTDKLQHGKQTSHHNLKLTGFFRGEEEVLVEIKLAIDIYNPDAGVTMQISVRCKNSEIAEFIAATIQ</sequence>
<evidence type="ECO:0000313" key="3">
    <source>
        <dbReference type="Proteomes" id="UP001291623"/>
    </source>
</evidence>
<dbReference type="GO" id="GO:0072384">
    <property type="term" value="P:organelle transport along microtubule"/>
    <property type="evidence" value="ECO:0007669"/>
    <property type="project" value="TreeGrafter"/>
</dbReference>
<evidence type="ECO:0000259" key="1">
    <source>
        <dbReference type="Pfam" id="PF16381"/>
    </source>
</evidence>
<dbReference type="InterPro" id="IPR032154">
    <property type="entry name" value="Coatomer_g_Cpla"/>
</dbReference>
<evidence type="ECO:0000313" key="2">
    <source>
        <dbReference type="EMBL" id="KAK4336637.1"/>
    </source>
</evidence>
<organism evidence="2 3">
    <name type="scientific">Anisodus tanguticus</name>
    <dbReference type="NCBI Taxonomy" id="243964"/>
    <lineage>
        <taxon>Eukaryota</taxon>
        <taxon>Viridiplantae</taxon>
        <taxon>Streptophyta</taxon>
        <taxon>Embryophyta</taxon>
        <taxon>Tracheophyta</taxon>
        <taxon>Spermatophyta</taxon>
        <taxon>Magnoliopsida</taxon>
        <taxon>eudicotyledons</taxon>
        <taxon>Gunneridae</taxon>
        <taxon>Pentapetalae</taxon>
        <taxon>asterids</taxon>
        <taxon>lamiids</taxon>
        <taxon>Solanales</taxon>
        <taxon>Solanaceae</taxon>
        <taxon>Solanoideae</taxon>
        <taxon>Hyoscyameae</taxon>
        <taxon>Anisodus</taxon>
    </lineage>
</organism>
<feature type="domain" description="Coatomer subunit gamma C-terminal" evidence="1">
    <location>
        <begin position="78"/>
        <end position="196"/>
    </location>
</feature>
<dbReference type="PANTHER" id="PTHR10261">
    <property type="entry name" value="COATOMER SUBUNIT GAMMA"/>
    <property type="match status" value="1"/>
</dbReference>
<gene>
    <name evidence="2" type="ORF">RND71_043749</name>
</gene>
<dbReference type="GO" id="GO:0000139">
    <property type="term" value="C:Golgi membrane"/>
    <property type="evidence" value="ECO:0007669"/>
    <property type="project" value="TreeGrafter"/>
</dbReference>
<accession>A0AAE1UMW5</accession>
<dbReference type="PANTHER" id="PTHR10261:SF0">
    <property type="entry name" value="COATOMER SUBUNIT GAMMA-2"/>
    <property type="match status" value="1"/>
</dbReference>
<dbReference type="GO" id="GO:0030126">
    <property type="term" value="C:COPI vesicle coat"/>
    <property type="evidence" value="ECO:0007669"/>
    <property type="project" value="TreeGrafter"/>
</dbReference>
<dbReference type="Proteomes" id="UP001291623">
    <property type="component" value="Unassembled WGS sequence"/>
</dbReference>
<protein>
    <recommendedName>
        <fullName evidence="1">Coatomer subunit gamma C-terminal domain-containing protein</fullName>
    </recommendedName>
</protein>
<dbReference type="GO" id="GO:0005793">
    <property type="term" value="C:endoplasmic reticulum-Golgi intermediate compartment"/>
    <property type="evidence" value="ECO:0007669"/>
    <property type="project" value="TreeGrafter"/>
</dbReference>
<comment type="caution">
    <text evidence="2">The sequence shown here is derived from an EMBL/GenBank/DDBJ whole genome shotgun (WGS) entry which is preliminary data.</text>
</comment>
<dbReference type="GO" id="GO:0006888">
    <property type="term" value="P:endoplasmic reticulum to Golgi vesicle-mediated transport"/>
    <property type="evidence" value="ECO:0007669"/>
    <property type="project" value="TreeGrafter"/>
</dbReference>